<dbReference type="Gene3D" id="3.20.20.80">
    <property type="entry name" value="Glycosidases"/>
    <property type="match status" value="1"/>
</dbReference>
<evidence type="ECO:0000256" key="1">
    <source>
        <dbReference type="ARBA" id="ARBA00010838"/>
    </source>
</evidence>
<organism evidence="8 9">
    <name type="scientific">Hypothenemus hampei</name>
    <name type="common">Coffee berry borer</name>
    <dbReference type="NCBI Taxonomy" id="57062"/>
    <lineage>
        <taxon>Eukaryota</taxon>
        <taxon>Metazoa</taxon>
        <taxon>Ecdysozoa</taxon>
        <taxon>Arthropoda</taxon>
        <taxon>Hexapoda</taxon>
        <taxon>Insecta</taxon>
        <taxon>Pterygota</taxon>
        <taxon>Neoptera</taxon>
        <taxon>Endopterygota</taxon>
        <taxon>Coleoptera</taxon>
        <taxon>Polyphaga</taxon>
        <taxon>Cucujiformia</taxon>
        <taxon>Curculionidae</taxon>
        <taxon>Scolytinae</taxon>
        <taxon>Hypothenemus</taxon>
    </lineage>
</organism>
<dbReference type="PROSITE" id="PS00653">
    <property type="entry name" value="GLYCOSYL_HYDROL_F1_2"/>
    <property type="match status" value="1"/>
</dbReference>
<comment type="caution">
    <text evidence="8">The sequence shown here is derived from an EMBL/GenBank/DDBJ whole genome shotgun (WGS) entry which is preliminary data.</text>
</comment>
<protein>
    <recommendedName>
        <fullName evidence="10">Beta-glucosidase</fullName>
    </recommendedName>
</protein>
<dbReference type="FunFam" id="3.20.20.80:FF:000013">
    <property type="entry name" value="lactase-phlorizin hydrolase"/>
    <property type="match status" value="1"/>
</dbReference>
<dbReference type="InterPro" id="IPR001360">
    <property type="entry name" value="Glyco_hydro_1"/>
</dbReference>
<evidence type="ECO:0000256" key="6">
    <source>
        <dbReference type="RuleBase" id="RU003690"/>
    </source>
</evidence>
<keyword evidence="7" id="KW-0732">Signal</keyword>
<name>A0ABD1F667_HYPHA</name>
<evidence type="ECO:0000256" key="5">
    <source>
        <dbReference type="ARBA" id="ARBA00023295"/>
    </source>
</evidence>
<evidence type="ECO:0000313" key="8">
    <source>
        <dbReference type="EMBL" id="KAL1513063.1"/>
    </source>
</evidence>
<dbReference type="SUPFAM" id="SSF51445">
    <property type="entry name" value="(Trans)glycosidases"/>
    <property type="match status" value="1"/>
</dbReference>
<keyword evidence="3" id="KW-0378">Hydrolase</keyword>
<dbReference type="InterPro" id="IPR017853">
    <property type="entry name" value="GH"/>
</dbReference>
<comment type="similarity">
    <text evidence="1 6">Belongs to the glycosyl hydrolase 1 family.</text>
</comment>
<dbReference type="Pfam" id="PF00232">
    <property type="entry name" value="Glyco_hydro_1"/>
    <property type="match status" value="1"/>
</dbReference>
<evidence type="ECO:0008006" key="10">
    <source>
        <dbReference type="Google" id="ProtNLM"/>
    </source>
</evidence>
<evidence type="ECO:0000256" key="3">
    <source>
        <dbReference type="ARBA" id="ARBA00022801"/>
    </source>
</evidence>
<evidence type="ECO:0000256" key="4">
    <source>
        <dbReference type="ARBA" id="ARBA00023180"/>
    </source>
</evidence>
<dbReference type="PANTHER" id="PTHR10353:SF36">
    <property type="entry name" value="LP05116P"/>
    <property type="match status" value="1"/>
</dbReference>
<dbReference type="Proteomes" id="UP001566132">
    <property type="component" value="Unassembled WGS sequence"/>
</dbReference>
<evidence type="ECO:0000313" key="9">
    <source>
        <dbReference type="Proteomes" id="UP001566132"/>
    </source>
</evidence>
<evidence type="ECO:0000256" key="2">
    <source>
        <dbReference type="ARBA" id="ARBA00011738"/>
    </source>
</evidence>
<dbReference type="GO" id="GO:0016798">
    <property type="term" value="F:hydrolase activity, acting on glycosyl bonds"/>
    <property type="evidence" value="ECO:0007669"/>
    <property type="project" value="UniProtKB-KW"/>
</dbReference>
<reference evidence="8 9" key="1">
    <citation type="submission" date="2024-05" db="EMBL/GenBank/DDBJ databases">
        <title>Genetic variation in Jamaican populations of the coffee berry borer (Hypothenemus hampei).</title>
        <authorList>
            <person name="Errbii M."/>
            <person name="Myrie A."/>
        </authorList>
    </citation>
    <scope>NUCLEOTIDE SEQUENCE [LARGE SCALE GENOMIC DNA]</scope>
    <source>
        <strain evidence="8">JA-Hopewell-2020-01-JO</strain>
        <tissue evidence="8">Whole body</tissue>
    </source>
</reference>
<keyword evidence="4" id="KW-0325">Glycoprotein</keyword>
<evidence type="ECO:0000256" key="7">
    <source>
        <dbReference type="SAM" id="SignalP"/>
    </source>
</evidence>
<dbReference type="InterPro" id="IPR033132">
    <property type="entry name" value="GH_1_N_CS"/>
</dbReference>
<dbReference type="PRINTS" id="PR00131">
    <property type="entry name" value="GLHYDRLASE1"/>
</dbReference>
<dbReference type="AlphaFoldDB" id="A0ABD1F667"/>
<accession>A0ABD1F667</accession>
<keyword evidence="5" id="KW-0326">Glycosidase</keyword>
<keyword evidence="9" id="KW-1185">Reference proteome</keyword>
<feature type="chain" id="PRO_5044847909" description="Beta-glucosidase" evidence="7">
    <location>
        <begin position="21"/>
        <end position="498"/>
    </location>
</feature>
<dbReference type="PANTHER" id="PTHR10353">
    <property type="entry name" value="GLYCOSYL HYDROLASE"/>
    <property type="match status" value="1"/>
</dbReference>
<feature type="signal peptide" evidence="7">
    <location>
        <begin position="1"/>
        <end position="20"/>
    </location>
</feature>
<comment type="subunit">
    <text evidence="2">Homodimer.</text>
</comment>
<gene>
    <name evidence="8" type="ORF">ABEB36_002539</name>
</gene>
<proteinExistence type="inferred from homology"/>
<sequence>MNLPLKTLILFFTGCCCVVGEENITNRYFPETFQFGLASAAYQVEGGWNEDGKGENIWDRFLHEQPNRTTDGKNGDVACDSYHKWKEDVELLKEFGVSVYRFSISWARILPDGSANRINQPGVDYYLNLLKELKANNIEPLVTLYHWDLPQHLSELGGWLNPQIADYFGEYARVAFSLFGDYVKRWATVNEPKSTCLLGYGNTMDAPGLVLIGDGIYQCAKIQLLAHAKAYHIYDKEFRPTQKGKISLVLDTPWNEPISDSANDKEAAEREMQFGFGWFANPVYLGDWPDVMKERINNRSSQEGIGFSRLPELSQEEIDYINGTFDYFGLNIYTALLVGYIPDDDISVPNYWLDKGNTLSSDPSWPASSTDWLHYAPFAMRKLVNYINDLYKPGEIFITENGWCDEELIEDPDRIRYHKGYLSSLLDAILIDKVNVVGYTAWSLLDNFEWTSGYTQRLGLIYVDHDSPNRTRTWKSSGLYYKKVVETRCLVDTCIDEI</sequence>
<dbReference type="EMBL" id="JBDJPC010000002">
    <property type="protein sequence ID" value="KAL1513063.1"/>
    <property type="molecule type" value="Genomic_DNA"/>
</dbReference>